<sequence length="154" mass="18067">MEYSMQIAKWVKQFLDEDDWHYEFNEEKGVFNFNLTLKGKLQSIRYRILIRKYDYSVYTVCPMSAEDCLPQMAEFLCRANYGLANGNFELDFRDGEIRYKCFVNCDETVPGKETIKDSIYVPARMFTRYSEGILAVLFNMKSAEQAVKDCESAD</sequence>
<comment type="caution">
    <text evidence="1">The sequence shown here is derived from an EMBL/GenBank/DDBJ whole genome shotgun (WGS) entry which is preliminary data.</text>
</comment>
<evidence type="ECO:0000313" key="2">
    <source>
        <dbReference type="Proteomes" id="UP000824192"/>
    </source>
</evidence>
<protein>
    <submittedName>
        <fullName evidence="1">YbjN domain-containing protein</fullName>
    </submittedName>
</protein>
<evidence type="ECO:0000313" key="1">
    <source>
        <dbReference type="EMBL" id="HIW93129.1"/>
    </source>
</evidence>
<proteinExistence type="predicted"/>
<reference evidence="1" key="1">
    <citation type="journal article" date="2021" name="PeerJ">
        <title>Extensive microbial diversity within the chicken gut microbiome revealed by metagenomics and culture.</title>
        <authorList>
            <person name="Gilroy R."/>
            <person name="Ravi A."/>
            <person name="Getino M."/>
            <person name="Pursley I."/>
            <person name="Horton D.L."/>
            <person name="Alikhan N.F."/>
            <person name="Baker D."/>
            <person name="Gharbi K."/>
            <person name="Hall N."/>
            <person name="Watson M."/>
            <person name="Adriaenssens E.M."/>
            <person name="Foster-Nyarko E."/>
            <person name="Jarju S."/>
            <person name="Secka A."/>
            <person name="Antonio M."/>
            <person name="Oren A."/>
            <person name="Chaudhuri R.R."/>
            <person name="La Ragione R."/>
            <person name="Hildebrand F."/>
            <person name="Pallen M.J."/>
        </authorList>
    </citation>
    <scope>NUCLEOTIDE SEQUENCE</scope>
    <source>
        <strain evidence="1">ChiGjej6B6-1540</strain>
    </source>
</reference>
<gene>
    <name evidence="1" type="ORF">H9868_01170</name>
</gene>
<name>A0A9D1RSW4_9FIRM</name>
<dbReference type="Proteomes" id="UP000824192">
    <property type="component" value="Unassembled WGS sequence"/>
</dbReference>
<accession>A0A9D1RSW4</accession>
<dbReference type="AlphaFoldDB" id="A0A9D1RSW4"/>
<dbReference type="EMBL" id="DXGA01000023">
    <property type="protein sequence ID" value="HIW93129.1"/>
    <property type="molecule type" value="Genomic_DNA"/>
</dbReference>
<reference evidence="1" key="2">
    <citation type="submission" date="2021-04" db="EMBL/GenBank/DDBJ databases">
        <authorList>
            <person name="Gilroy R."/>
        </authorList>
    </citation>
    <scope>NUCLEOTIDE SEQUENCE</scope>
    <source>
        <strain evidence="1">ChiGjej6B6-1540</strain>
    </source>
</reference>
<organism evidence="1 2">
    <name type="scientific">Candidatus Flavonifractor merdipullorum</name>
    <dbReference type="NCBI Taxonomy" id="2838590"/>
    <lineage>
        <taxon>Bacteria</taxon>
        <taxon>Bacillati</taxon>
        <taxon>Bacillota</taxon>
        <taxon>Clostridia</taxon>
        <taxon>Eubacteriales</taxon>
        <taxon>Oscillospiraceae</taxon>
        <taxon>Flavonifractor</taxon>
    </lineage>
</organism>